<dbReference type="Gene3D" id="1.25.40.20">
    <property type="entry name" value="Ankyrin repeat-containing domain"/>
    <property type="match status" value="1"/>
</dbReference>
<organism evidence="4">
    <name type="scientific">Haptolina brevifila</name>
    <dbReference type="NCBI Taxonomy" id="156173"/>
    <lineage>
        <taxon>Eukaryota</taxon>
        <taxon>Haptista</taxon>
        <taxon>Haptophyta</taxon>
        <taxon>Prymnesiophyceae</taxon>
        <taxon>Prymnesiales</taxon>
        <taxon>Prymnesiaceae</taxon>
        <taxon>Haptolina</taxon>
    </lineage>
</organism>
<accession>A0A7S2G5L5</accession>
<dbReference type="PROSITE" id="PS50088">
    <property type="entry name" value="ANK_REPEAT"/>
    <property type="match status" value="1"/>
</dbReference>
<dbReference type="InterPro" id="IPR051637">
    <property type="entry name" value="Ank_repeat_dom-contain_49"/>
</dbReference>
<name>A0A7S2G5L5_9EUKA</name>
<keyword evidence="1" id="KW-0677">Repeat</keyword>
<dbReference type="SUPFAM" id="SSF48403">
    <property type="entry name" value="Ankyrin repeat"/>
    <property type="match status" value="1"/>
</dbReference>
<keyword evidence="2 3" id="KW-0040">ANK repeat</keyword>
<dbReference type="InterPro" id="IPR002110">
    <property type="entry name" value="Ankyrin_rpt"/>
</dbReference>
<gene>
    <name evidence="4" type="ORF">CBRE1094_LOCUS11102</name>
</gene>
<evidence type="ECO:0000313" key="4">
    <source>
        <dbReference type="EMBL" id="CAD9433769.1"/>
    </source>
</evidence>
<dbReference type="Pfam" id="PF12796">
    <property type="entry name" value="Ank_2"/>
    <property type="match status" value="1"/>
</dbReference>
<evidence type="ECO:0000256" key="1">
    <source>
        <dbReference type="ARBA" id="ARBA00022737"/>
    </source>
</evidence>
<dbReference type="InterPro" id="IPR036770">
    <property type="entry name" value="Ankyrin_rpt-contain_sf"/>
</dbReference>
<dbReference type="PANTHER" id="PTHR24180:SF45">
    <property type="entry name" value="POLY [ADP-RIBOSE] POLYMERASE TANKYRASE"/>
    <property type="match status" value="1"/>
</dbReference>
<sequence length="103" mass="11354">MEACINNHQKACAELLRRGADTNIKAGGKTALHHAVIHGYPNLVEMLLRHGARTDIRVDVDESDFTDHDGCTALQIAEAELGQRGGGKPRFSEIANMLRQYSR</sequence>
<feature type="repeat" description="ANK" evidence="3">
    <location>
        <begin position="27"/>
        <end position="59"/>
    </location>
</feature>
<protein>
    <submittedName>
        <fullName evidence="4">Uncharacterized protein</fullName>
    </submittedName>
</protein>
<evidence type="ECO:0000256" key="2">
    <source>
        <dbReference type="ARBA" id="ARBA00023043"/>
    </source>
</evidence>
<proteinExistence type="predicted"/>
<dbReference type="PANTHER" id="PTHR24180">
    <property type="entry name" value="CYCLIN-DEPENDENT KINASE INHIBITOR 2C-RELATED"/>
    <property type="match status" value="1"/>
</dbReference>
<evidence type="ECO:0000256" key="3">
    <source>
        <dbReference type="PROSITE-ProRule" id="PRU00023"/>
    </source>
</evidence>
<dbReference type="EMBL" id="HBGU01020326">
    <property type="protein sequence ID" value="CAD9433769.1"/>
    <property type="molecule type" value="Transcribed_RNA"/>
</dbReference>
<dbReference type="AlphaFoldDB" id="A0A7S2G5L5"/>
<dbReference type="SMART" id="SM00248">
    <property type="entry name" value="ANK"/>
    <property type="match status" value="1"/>
</dbReference>
<reference evidence="4" key="1">
    <citation type="submission" date="2021-01" db="EMBL/GenBank/DDBJ databases">
        <authorList>
            <person name="Corre E."/>
            <person name="Pelletier E."/>
            <person name="Niang G."/>
            <person name="Scheremetjew M."/>
            <person name="Finn R."/>
            <person name="Kale V."/>
            <person name="Holt S."/>
            <person name="Cochrane G."/>
            <person name="Meng A."/>
            <person name="Brown T."/>
            <person name="Cohen L."/>
        </authorList>
    </citation>
    <scope>NUCLEOTIDE SEQUENCE</scope>
    <source>
        <strain evidence="4">UTEX LB 985</strain>
    </source>
</reference>
<dbReference type="PROSITE" id="PS50297">
    <property type="entry name" value="ANK_REP_REGION"/>
    <property type="match status" value="1"/>
</dbReference>